<evidence type="ECO:0000313" key="2">
    <source>
        <dbReference type="EMBL" id="MPC71540.1"/>
    </source>
</evidence>
<protein>
    <submittedName>
        <fullName evidence="2">Uncharacterized protein</fullName>
    </submittedName>
</protein>
<feature type="region of interest" description="Disordered" evidence="1">
    <location>
        <begin position="1"/>
        <end position="66"/>
    </location>
</feature>
<proteinExistence type="predicted"/>
<dbReference type="AlphaFoldDB" id="A0A5B7HGL2"/>
<dbReference type="Proteomes" id="UP000324222">
    <property type="component" value="Unassembled WGS sequence"/>
</dbReference>
<sequence length="91" mass="9437">MVPVHVGRPVPGAAPATQTPTVDRCLVDRHAAEDGAGAATGGGEGRGEGRARVSGHPASRQPEPDKRCAAAGLPRLALMFYLFIHVVARFV</sequence>
<evidence type="ECO:0000313" key="3">
    <source>
        <dbReference type="Proteomes" id="UP000324222"/>
    </source>
</evidence>
<name>A0A5B7HGL2_PORTR</name>
<organism evidence="2 3">
    <name type="scientific">Portunus trituberculatus</name>
    <name type="common">Swimming crab</name>
    <name type="synonym">Neptunus trituberculatus</name>
    <dbReference type="NCBI Taxonomy" id="210409"/>
    <lineage>
        <taxon>Eukaryota</taxon>
        <taxon>Metazoa</taxon>
        <taxon>Ecdysozoa</taxon>
        <taxon>Arthropoda</taxon>
        <taxon>Crustacea</taxon>
        <taxon>Multicrustacea</taxon>
        <taxon>Malacostraca</taxon>
        <taxon>Eumalacostraca</taxon>
        <taxon>Eucarida</taxon>
        <taxon>Decapoda</taxon>
        <taxon>Pleocyemata</taxon>
        <taxon>Brachyura</taxon>
        <taxon>Eubrachyura</taxon>
        <taxon>Portunoidea</taxon>
        <taxon>Portunidae</taxon>
        <taxon>Portuninae</taxon>
        <taxon>Portunus</taxon>
    </lineage>
</organism>
<comment type="caution">
    <text evidence="2">The sequence shown here is derived from an EMBL/GenBank/DDBJ whole genome shotgun (WGS) entry which is preliminary data.</text>
</comment>
<gene>
    <name evidence="2" type="ORF">E2C01_065818</name>
</gene>
<keyword evidence="3" id="KW-1185">Reference proteome</keyword>
<dbReference type="EMBL" id="VSRR010033071">
    <property type="protein sequence ID" value="MPC71540.1"/>
    <property type="molecule type" value="Genomic_DNA"/>
</dbReference>
<accession>A0A5B7HGL2</accession>
<reference evidence="2 3" key="1">
    <citation type="submission" date="2019-05" db="EMBL/GenBank/DDBJ databases">
        <title>Another draft genome of Portunus trituberculatus and its Hox gene families provides insights of decapod evolution.</title>
        <authorList>
            <person name="Jeong J.-H."/>
            <person name="Song I."/>
            <person name="Kim S."/>
            <person name="Choi T."/>
            <person name="Kim D."/>
            <person name="Ryu S."/>
            <person name="Kim W."/>
        </authorList>
    </citation>
    <scope>NUCLEOTIDE SEQUENCE [LARGE SCALE GENOMIC DNA]</scope>
    <source>
        <tissue evidence="2">Muscle</tissue>
    </source>
</reference>
<evidence type="ECO:0000256" key="1">
    <source>
        <dbReference type="SAM" id="MobiDB-lite"/>
    </source>
</evidence>